<proteinExistence type="predicted"/>
<evidence type="ECO:0000256" key="1">
    <source>
        <dbReference type="SAM" id="Phobius"/>
    </source>
</evidence>
<protein>
    <recommendedName>
        <fullName evidence="4">FeoB-associated Cys-rich membrane protein</fullName>
    </recommendedName>
</protein>
<dbReference type="eggNOG" id="ENOG5032NQJ">
    <property type="taxonomic scope" value="Bacteria"/>
</dbReference>
<dbReference type="OrthoDB" id="2326035at2"/>
<dbReference type="PATRIC" id="fig|176280.10.peg.2064"/>
<evidence type="ECO:0000313" key="3">
    <source>
        <dbReference type="Proteomes" id="UP000001411"/>
    </source>
</evidence>
<evidence type="ECO:0008006" key="4">
    <source>
        <dbReference type="Google" id="ProtNLM"/>
    </source>
</evidence>
<accession>A0A0H2VII1</accession>
<gene>
    <name evidence="2" type="ordered locus">SE_2113</name>
</gene>
<name>A0A0H2VII1_STAES</name>
<evidence type="ECO:0000313" key="2">
    <source>
        <dbReference type="EMBL" id="AAO05755.1"/>
    </source>
</evidence>
<dbReference type="RefSeq" id="WP_001832330.1">
    <property type="nucleotide sequence ID" value="NC_004461.1"/>
</dbReference>
<sequence length="60" mass="6716">MFILVNTILFIAIFGYTAMTLVKFFKRSKEGDCGGCKSNCKCDTNTSSHKNKLNIPHIKS</sequence>
<feature type="transmembrane region" description="Helical" evidence="1">
    <location>
        <begin position="6"/>
        <end position="25"/>
    </location>
</feature>
<reference evidence="2 3" key="1">
    <citation type="journal article" date="2003" name="Mol. Microbiol.">
        <title>Genome-based analysis of virulence genes in a non-biofilm-forming Staphylococcus epidermidis strain (ATCC 12228).</title>
        <authorList>
            <person name="Zhang Y.Q."/>
            <person name="Ren S.X."/>
            <person name="Li H.L."/>
            <person name="Wang Y.X."/>
            <person name="Fu G."/>
            <person name="Yang J."/>
            <person name="Qin Z.Q."/>
            <person name="Miao Y.G."/>
            <person name="Wang W.Y."/>
            <person name="Chen R.S."/>
            <person name="Shen Y."/>
            <person name="Chen Z."/>
            <person name="Yuan Z.H."/>
            <person name="Zhao G.P."/>
            <person name="Qu D."/>
            <person name="Danchin A."/>
            <person name="Wen Y.M."/>
        </authorList>
    </citation>
    <scope>NUCLEOTIDE SEQUENCE [LARGE SCALE GENOMIC DNA]</scope>
    <source>
        <strain evidence="3">ATCC 12228 / FDA PCI 1200</strain>
    </source>
</reference>
<dbReference type="HOGENOM" id="CLU_204348_2_0_9"/>
<keyword evidence="1" id="KW-0812">Transmembrane</keyword>
<dbReference type="KEGG" id="sep:SE_2113"/>
<keyword evidence="1" id="KW-1133">Transmembrane helix</keyword>
<keyword evidence="1" id="KW-0472">Membrane</keyword>
<dbReference type="Proteomes" id="UP000001411">
    <property type="component" value="Chromosome"/>
</dbReference>
<dbReference type="AlphaFoldDB" id="A0A0H2VII1"/>
<dbReference type="Pfam" id="PF12669">
    <property type="entry name" value="FeoB_associated"/>
    <property type="match status" value="1"/>
</dbReference>
<dbReference type="GeneID" id="50017805"/>
<organism evidence="2 3">
    <name type="scientific">Staphylococcus epidermidis (strain ATCC 12228 / FDA PCI 1200)</name>
    <dbReference type="NCBI Taxonomy" id="176280"/>
    <lineage>
        <taxon>Bacteria</taxon>
        <taxon>Bacillati</taxon>
        <taxon>Bacillota</taxon>
        <taxon>Bacilli</taxon>
        <taxon>Bacillales</taxon>
        <taxon>Staphylococcaceae</taxon>
        <taxon>Staphylococcus</taxon>
    </lineage>
</organism>
<dbReference type="EMBL" id="AE015929">
    <property type="protein sequence ID" value="AAO05755.1"/>
    <property type="molecule type" value="Genomic_DNA"/>
</dbReference>